<feature type="domain" description="CBM6" evidence="2">
    <location>
        <begin position="266"/>
        <end position="401"/>
    </location>
</feature>
<evidence type="ECO:0000313" key="3">
    <source>
        <dbReference type="EMBL" id="GAE81862.1"/>
    </source>
</evidence>
<keyword evidence="4" id="KW-1185">Reference proteome</keyword>
<reference evidence="3 4" key="1">
    <citation type="journal article" date="2014" name="Genome Announc.">
        <title>Draft Genome Sequence of Bacteroides reticulotermitis Strain JCM 10512T, Isolated from the Gut of a Termite.</title>
        <authorList>
            <person name="Yuki M."/>
            <person name="Oshima K."/>
            <person name="Suda W."/>
            <person name="Sakamoto M."/>
            <person name="Iida T."/>
            <person name="Hattori M."/>
            <person name="Ohkuma M."/>
        </authorList>
    </citation>
    <scope>NUCLEOTIDE SEQUENCE [LARGE SCALE GENOMIC DNA]</scope>
    <source>
        <strain evidence="3 4">JCM 10512</strain>
    </source>
</reference>
<dbReference type="AlphaFoldDB" id="W4UM04"/>
<sequence length="541" mass="59458">MTAIEFCGPAENGKTGTKMKGIITKSGYESNDSQRISLSGYLALLPDEVRVLKEGKVYLTVRTRNYPDGIVRAQLKTTLVDSFDKPAMVKSLAWDGNERIIIANPGDEMQLKVTVLPTYATDKTVKWESSEPGVATISETGYLKITGDGKTIISASTVDGSNLRIEAIVAVNFVPVTDIDLGTKLINLFMDETISLMEPVYIPETADQKELEWKVEDESIISFDEATRTITPLAYGTTTISAIAKDGFGTVSSLVVRVVQEGVETFYIPAADFNQGSGVGTENSKDTEQPVFEKQANRMTNGSWMGYDNYQVDLMNCGSIALRYSSPNNGSKVYVRLDDRENGPTVAEFDITSTGNWTNYKTIETTALDLTGVDLSKKHTVYLVFQNSGGYACNLVWIGFKPVKKSESCIGAAYFTTGNAGTENSKDTEEPVFEKQANRLGNGTWMGYDSNPLYMQKYTTVSLRYSSASNGGKAYIRLDDKDNGPTVATFDVAGTGNWSNYRTIDTTLNLDGVDLGRNHVVYIIFECSSGYVCNLVWIWFK</sequence>
<dbReference type="SUPFAM" id="SSF49373">
    <property type="entry name" value="Invasin/intimin cell-adhesion fragments"/>
    <property type="match status" value="2"/>
</dbReference>
<dbReference type="SMART" id="SM00606">
    <property type="entry name" value="CBD_IV"/>
    <property type="match status" value="2"/>
</dbReference>
<dbReference type="InterPro" id="IPR006584">
    <property type="entry name" value="Cellulose-bd_IV"/>
</dbReference>
<gene>
    <name evidence="3" type="ORF">JCM10512_22</name>
</gene>
<dbReference type="EMBL" id="BAIV01000001">
    <property type="protein sequence ID" value="GAE81862.1"/>
    <property type="molecule type" value="Genomic_DNA"/>
</dbReference>
<dbReference type="InterPro" id="IPR008964">
    <property type="entry name" value="Invasin/intimin_cell_adhesion"/>
</dbReference>
<dbReference type="Proteomes" id="UP000019131">
    <property type="component" value="Unassembled WGS sequence"/>
</dbReference>
<proteinExistence type="predicted"/>
<dbReference type="InterPro" id="IPR005084">
    <property type="entry name" value="CBM6"/>
</dbReference>
<evidence type="ECO:0000256" key="1">
    <source>
        <dbReference type="ARBA" id="ARBA00022729"/>
    </source>
</evidence>
<dbReference type="Pfam" id="PF02368">
    <property type="entry name" value="Big_2"/>
    <property type="match status" value="1"/>
</dbReference>
<evidence type="ECO:0000259" key="2">
    <source>
        <dbReference type="PROSITE" id="PS51175"/>
    </source>
</evidence>
<name>W4UM04_9BACE</name>
<dbReference type="PROSITE" id="PS51175">
    <property type="entry name" value="CBM6"/>
    <property type="match status" value="2"/>
</dbReference>
<dbReference type="Gene3D" id="2.60.120.260">
    <property type="entry name" value="Galactose-binding domain-like"/>
    <property type="match status" value="2"/>
</dbReference>
<dbReference type="Gene3D" id="2.60.40.1080">
    <property type="match status" value="2"/>
</dbReference>
<dbReference type="Pfam" id="PF03422">
    <property type="entry name" value="CBM_6"/>
    <property type="match status" value="2"/>
</dbReference>
<comment type="caution">
    <text evidence="3">The sequence shown here is derived from an EMBL/GenBank/DDBJ whole genome shotgun (WGS) entry which is preliminary data.</text>
</comment>
<dbReference type="CDD" id="cd04084">
    <property type="entry name" value="CBM6_xylanase-like"/>
    <property type="match status" value="2"/>
</dbReference>
<evidence type="ECO:0000313" key="4">
    <source>
        <dbReference type="Proteomes" id="UP000019131"/>
    </source>
</evidence>
<dbReference type="InterPro" id="IPR003343">
    <property type="entry name" value="Big_2"/>
</dbReference>
<dbReference type="STRING" id="1445607.JCM10512_22"/>
<protein>
    <recommendedName>
        <fullName evidence="2">CBM6 domain-containing protein</fullName>
    </recommendedName>
</protein>
<dbReference type="SUPFAM" id="SSF49785">
    <property type="entry name" value="Galactose-binding domain-like"/>
    <property type="match status" value="2"/>
</dbReference>
<dbReference type="InterPro" id="IPR008979">
    <property type="entry name" value="Galactose-bd-like_sf"/>
</dbReference>
<feature type="domain" description="CBM6" evidence="2">
    <location>
        <begin position="408"/>
        <end position="541"/>
    </location>
</feature>
<keyword evidence="1" id="KW-0732">Signal</keyword>
<organism evidence="3 4">
    <name type="scientific">Bacteroides reticulotermitis JCM 10512</name>
    <dbReference type="NCBI Taxonomy" id="1445607"/>
    <lineage>
        <taxon>Bacteria</taxon>
        <taxon>Pseudomonadati</taxon>
        <taxon>Bacteroidota</taxon>
        <taxon>Bacteroidia</taxon>
        <taxon>Bacteroidales</taxon>
        <taxon>Bacteroidaceae</taxon>
        <taxon>Bacteroides</taxon>
    </lineage>
</organism>
<dbReference type="GO" id="GO:0030246">
    <property type="term" value="F:carbohydrate binding"/>
    <property type="evidence" value="ECO:0007669"/>
    <property type="project" value="InterPro"/>
</dbReference>
<dbReference type="SMART" id="SM00635">
    <property type="entry name" value="BID_2"/>
    <property type="match status" value="2"/>
</dbReference>
<accession>W4UM04</accession>